<dbReference type="CTD" id="26355"/>
<dbReference type="GO" id="GO:0071456">
    <property type="term" value="P:cellular response to hypoxia"/>
    <property type="evidence" value="ECO:0007669"/>
    <property type="project" value="TreeGrafter"/>
</dbReference>
<dbReference type="GO" id="GO:0016020">
    <property type="term" value="C:membrane"/>
    <property type="evidence" value="ECO:0007669"/>
    <property type="project" value="UniProtKB-SubCell"/>
</dbReference>
<evidence type="ECO:0000313" key="8">
    <source>
        <dbReference type="RefSeq" id="XP_030625475.1"/>
    </source>
</evidence>
<dbReference type="PANTHER" id="PTHR13674">
    <property type="entry name" value="GROWTH AND TRANSFORMATION-DEPENDENT PROTEIN"/>
    <property type="match status" value="1"/>
</dbReference>
<dbReference type="GO" id="GO:0005739">
    <property type="term" value="C:mitochondrion"/>
    <property type="evidence" value="ECO:0007669"/>
    <property type="project" value="TreeGrafter"/>
</dbReference>
<organism evidence="7 8">
    <name type="scientific">Chanos chanos</name>
    <name type="common">Milkfish</name>
    <name type="synonym">Mugil chanos</name>
    <dbReference type="NCBI Taxonomy" id="29144"/>
    <lineage>
        <taxon>Eukaryota</taxon>
        <taxon>Metazoa</taxon>
        <taxon>Chordata</taxon>
        <taxon>Craniata</taxon>
        <taxon>Vertebrata</taxon>
        <taxon>Euteleostomi</taxon>
        <taxon>Actinopterygii</taxon>
        <taxon>Neopterygii</taxon>
        <taxon>Teleostei</taxon>
        <taxon>Ostariophysi</taxon>
        <taxon>Gonorynchiformes</taxon>
        <taxon>Chanidae</taxon>
        <taxon>Chanos</taxon>
    </lineage>
</organism>
<dbReference type="GO" id="GO:0090200">
    <property type="term" value="P:positive regulation of release of cytochrome c from mitochondria"/>
    <property type="evidence" value="ECO:0007669"/>
    <property type="project" value="TreeGrafter"/>
</dbReference>
<keyword evidence="3 6" id="KW-0812">Transmembrane</keyword>
<keyword evidence="5 6" id="KW-0472">Membrane</keyword>
<dbReference type="InParanoid" id="A0A6J2UXZ2"/>
<dbReference type="InterPro" id="IPR009432">
    <property type="entry name" value="DUF1075"/>
</dbReference>
<name>A0A6J2UXZ2_CHACN</name>
<dbReference type="Pfam" id="PF06388">
    <property type="entry name" value="DUF1075"/>
    <property type="match status" value="1"/>
</dbReference>
<keyword evidence="7" id="KW-1185">Reference proteome</keyword>
<comment type="subcellular location">
    <subcellularLocation>
        <location evidence="1">Membrane</location>
        <topology evidence="1">Single-pass membrane protein</topology>
    </subcellularLocation>
</comment>
<dbReference type="GO" id="GO:0051402">
    <property type="term" value="P:neuron apoptotic process"/>
    <property type="evidence" value="ECO:0007669"/>
    <property type="project" value="TreeGrafter"/>
</dbReference>
<dbReference type="Proteomes" id="UP000504632">
    <property type="component" value="Chromosome 3"/>
</dbReference>
<gene>
    <name evidence="8" type="primary">fam162a</name>
</gene>
<keyword evidence="4 6" id="KW-1133">Transmembrane helix</keyword>
<reference evidence="8" key="1">
    <citation type="submission" date="2025-08" db="UniProtKB">
        <authorList>
            <consortium name="RefSeq"/>
        </authorList>
    </citation>
    <scope>IDENTIFICATION</scope>
</reference>
<evidence type="ECO:0000256" key="1">
    <source>
        <dbReference type="ARBA" id="ARBA00004167"/>
    </source>
</evidence>
<evidence type="ECO:0000256" key="6">
    <source>
        <dbReference type="SAM" id="Phobius"/>
    </source>
</evidence>
<evidence type="ECO:0000313" key="7">
    <source>
        <dbReference type="Proteomes" id="UP000504632"/>
    </source>
</evidence>
<evidence type="ECO:0000256" key="2">
    <source>
        <dbReference type="ARBA" id="ARBA00007363"/>
    </source>
</evidence>
<evidence type="ECO:0000256" key="4">
    <source>
        <dbReference type="ARBA" id="ARBA00022989"/>
    </source>
</evidence>
<dbReference type="RefSeq" id="XP_030625475.1">
    <property type="nucleotide sequence ID" value="XM_030769615.1"/>
</dbReference>
<proteinExistence type="inferred from homology"/>
<comment type="similarity">
    <text evidence="2">Belongs to the UPF0389 family.</text>
</comment>
<accession>A0A6J2UXZ2</accession>
<dbReference type="PANTHER" id="PTHR13674:SF2">
    <property type="entry name" value="PROTEIN FAM162A"/>
    <property type="match status" value="1"/>
</dbReference>
<feature type="transmembrane region" description="Helical" evidence="6">
    <location>
        <begin position="105"/>
        <end position="124"/>
    </location>
</feature>
<dbReference type="OrthoDB" id="8193498at2759"/>
<dbReference type="FunCoup" id="A0A6J2UXZ2">
    <property type="interactions" value="1639"/>
</dbReference>
<dbReference type="GeneID" id="115808291"/>
<evidence type="ECO:0000256" key="5">
    <source>
        <dbReference type="ARBA" id="ARBA00023136"/>
    </source>
</evidence>
<sequence>MIFNAITRSRSAMGTFMGQWRRLALGAGSRRRLCSKPQEGGAEQAPAHVPPHTQRLGFRVPGYRPSDWDRKVLVWSGRFKTKEQIPEIVSFEMIDAARNRVRVKICYIMMGLTILSCLFMVFLGKKAAGRNENLTTLNMEKKARWREELRAKKEAEASAAMAAEKAQ</sequence>
<protein>
    <submittedName>
        <fullName evidence="8">Protein FAM162B</fullName>
    </submittedName>
</protein>
<dbReference type="AlphaFoldDB" id="A0A6J2UXZ2"/>
<evidence type="ECO:0000256" key="3">
    <source>
        <dbReference type="ARBA" id="ARBA00022692"/>
    </source>
</evidence>